<organism evidence="1 2">
    <name type="scientific">Candidatus Argoarchaeum ethanivorans</name>
    <dbReference type="NCBI Taxonomy" id="2608793"/>
    <lineage>
        <taxon>Archaea</taxon>
        <taxon>Methanobacteriati</taxon>
        <taxon>Methanobacteriota</taxon>
        <taxon>Stenosarchaea group</taxon>
        <taxon>Methanomicrobia</taxon>
        <taxon>Methanosarcinales</taxon>
        <taxon>Methanosarcinales incertae sedis</taxon>
        <taxon>GOM Arc I cluster</taxon>
        <taxon>Candidatus Argoarchaeum</taxon>
    </lineage>
</organism>
<dbReference type="EMBL" id="CAJHIR010000019">
    <property type="protein sequence ID" value="CAD6492975.1"/>
    <property type="molecule type" value="Genomic_DNA"/>
</dbReference>
<proteinExistence type="predicted"/>
<gene>
    <name evidence="1" type="ORF">LAKADJCE_00410</name>
</gene>
<protein>
    <submittedName>
        <fullName evidence="1">Uncharacterized protein</fullName>
    </submittedName>
</protein>
<evidence type="ECO:0000313" key="1">
    <source>
        <dbReference type="EMBL" id="CAD6492975.1"/>
    </source>
</evidence>
<accession>A0A811TDZ6</accession>
<comment type="caution">
    <text evidence="1">The sequence shown here is derived from an EMBL/GenBank/DDBJ whole genome shotgun (WGS) entry which is preliminary data.</text>
</comment>
<evidence type="ECO:0000313" key="2">
    <source>
        <dbReference type="Proteomes" id="UP000612009"/>
    </source>
</evidence>
<sequence>MAATGSPLRRQCNTAMIPVADANDDHCITIPNTPIITQAKAGTINL</sequence>
<reference evidence="1" key="1">
    <citation type="submission" date="2020-10" db="EMBL/GenBank/DDBJ databases">
        <authorList>
            <person name="Hahn C.J."/>
            <person name="Laso-Perez R."/>
            <person name="Vulcano F."/>
            <person name="Vaziourakis K.-M."/>
            <person name="Stokke R."/>
            <person name="Steen I.H."/>
            <person name="Teske A."/>
            <person name="Boetius A."/>
            <person name="Liebeke M."/>
            <person name="Amann R."/>
            <person name="Knittel K."/>
        </authorList>
    </citation>
    <scope>NUCLEOTIDE SEQUENCE</scope>
    <source>
        <strain evidence="1">Gfbio:e3339647-f889-4370-9287-4fb5cb688e4c:AG392J18_GoMArc1</strain>
    </source>
</reference>
<dbReference type="Proteomes" id="UP000612009">
    <property type="component" value="Unassembled WGS sequence"/>
</dbReference>
<name>A0A811TDZ6_9EURY</name>
<dbReference type="AlphaFoldDB" id="A0A811TDZ6"/>